<comment type="caution">
    <text evidence="1">The sequence shown here is derived from an EMBL/GenBank/DDBJ whole genome shotgun (WGS) entry which is preliminary data.</text>
</comment>
<gene>
    <name evidence="1" type="ORF">CPJCM30710_32300</name>
</gene>
<reference evidence="1" key="1">
    <citation type="submission" date="2021-03" db="EMBL/GenBank/DDBJ databases">
        <title>Taxonomic study of Clostridium polyendosporum from meadow-gley soil under rice.</title>
        <authorList>
            <person name="Kobayashi H."/>
            <person name="Tanizawa Y."/>
            <person name="Yagura M."/>
        </authorList>
    </citation>
    <scope>NUCLEOTIDE SEQUENCE</scope>
    <source>
        <strain evidence="1">JCM 30710</strain>
    </source>
</reference>
<dbReference type="RefSeq" id="WP_212905232.1">
    <property type="nucleotide sequence ID" value="NZ_BOPZ01000043.1"/>
</dbReference>
<name>A0A919S2B9_9CLOT</name>
<dbReference type="Proteomes" id="UP000679179">
    <property type="component" value="Unassembled WGS sequence"/>
</dbReference>
<dbReference type="AlphaFoldDB" id="A0A919S2B9"/>
<proteinExistence type="predicted"/>
<evidence type="ECO:0000313" key="1">
    <source>
        <dbReference type="EMBL" id="GIM30564.1"/>
    </source>
</evidence>
<protein>
    <submittedName>
        <fullName evidence="1">Uncharacterized protein</fullName>
    </submittedName>
</protein>
<organism evidence="1 2">
    <name type="scientific">Clostridium polyendosporum</name>
    <dbReference type="NCBI Taxonomy" id="69208"/>
    <lineage>
        <taxon>Bacteria</taxon>
        <taxon>Bacillati</taxon>
        <taxon>Bacillota</taxon>
        <taxon>Clostridia</taxon>
        <taxon>Eubacteriales</taxon>
        <taxon>Clostridiaceae</taxon>
        <taxon>Clostridium</taxon>
    </lineage>
</organism>
<dbReference type="EMBL" id="BOPZ01000043">
    <property type="protein sequence ID" value="GIM30564.1"/>
    <property type="molecule type" value="Genomic_DNA"/>
</dbReference>
<evidence type="ECO:0000313" key="2">
    <source>
        <dbReference type="Proteomes" id="UP000679179"/>
    </source>
</evidence>
<keyword evidence="2" id="KW-1185">Reference proteome</keyword>
<accession>A0A919S2B9</accession>
<sequence length="55" mass="6299">MILFSIVNISKNACSGAVAGLMSPKGKEAFYEKFGFWKRPNENFGHGMIQFWERK</sequence>